<dbReference type="SUPFAM" id="SSF52490">
    <property type="entry name" value="Tubulin nucleotide-binding domain-like"/>
    <property type="match status" value="1"/>
</dbReference>
<proteinExistence type="inferred from homology"/>
<dbReference type="PANTHER" id="PTHR13391:SF0">
    <property type="entry name" value="PROTEIN MISATO HOMOLOG 1"/>
    <property type="match status" value="1"/>
</dbReference>
<dbReference type="GO" id="GO:0006276">
    <property type="term" value="P:plasmid maintenance"/>
    <property type="evidence" value="ECO:0007669"/>
    <property type="project" value="EnsemblFungi"/>
</dbReference>
<dbReference type="GO" id="GO:0007005">
    <property type="term" value="P:mitochondrion organization"/>
    <property type="evidence" value="ECO:0007669"/>
    <property type="project" value="InterPro"/>
</dbReference>
<name>A0A1G4IZ28_9SACH</name>
<feature type="domain" description="Misato Segment II tubulin-like" evidence="7">
    <location>
        <begin position="2"/>
        <end position="115"/>
    </location>
</feature>
<feature type="domain" description="DML1/Misato tubulin" evidence="8">
    <location>
        <begin position="121"/>
        <end position="295"/>
    </location>
</feature>
<gene>
    <name evidence="9" type="ORF">LADA_0C05798G</name>
</gene>
<accession>A0A1G4IZ28</accession>
<keyword evidence="6" id="KW-0496">Mitochondrion</keyword>
<dbReference type="InterPro" id="IPR019605">
    <property type="entry name" value="Misato_II_tubulin-like"/>
</dbReference>
<evidence type="ECO:0000259" key="8">
    <source>
        <dbReference type="Pfam" id="PF14881"/>
    </source>
</evidence>
<evidence type="ECO:0000313" key="10">
    <source>
        <dbReference type="Proteomes" id="UP000190274"/>
    </source>
</evidence>
<comment type="subcellular location">
    <subcellularLocation>
        <location evidence="2">Mitochondrion</location>
    </subcellularLocation>
</comment>
<dbReference type="InterPro" id="IPR049942">
    <property type="entry name" value="DML1/Misato"/>
</dbReference>
<evidence type="ECO:0000256" key="1">
    <source>
        <dbReference type="ARBA" id="ARBA00003757"/>
    </source>
</evidence>
<comment type="similarity">
    <text evidence="3">Belongs to the misato family.</text>
</comment>
<reference evidence="10" key="1">
    <citation type="submission" date="2016-03" db="EMBL/GenBank/DDBJ databases">
        <authorList>
            <person name="Devillers H."/>
        </authorList>
    </citation>
    <scope>NUCLEOTIDE SEQUENCE [LARGE SCALE GENOMIC DNA]</scope>
</reference>
<dbReference type="STRING" id="1266660.A0A1G4IZ28"/>
<keyword evidence="10" id="KW-1185">Reference proteome</keyword>
<dbReference type="Pfam" id="PF14881">
    <property type="entry name" value="Tubulin_3"/>
    <property type="match status" value="1"/>
</dbReference>
<dbReference type="AlphaFoldDB" id="A0A1G4IZ28"/>
<dbReference type="EMBL" id="LT598459">
    <property type="protein sequence ID" value="SCU82500.1"/>
    <property type="molecule type" value="Genomic_DNA"/>
</dbReference>
<sequence>MREVISISASHRTNHVLTQFYNCQEQSLHSADAENDPTVFLNPTVDRISKTVSYAPRAILWDANGGAGSLGVHQYSETKDYYYDAHHKPEETDPNIKLIHTQPRIPQSEYQTALDLGLPLPELDDKNTVFWSDYAKLVFGPANLNFLNDWYHNVQDPSCPDFHNLHQTLFDNFDVGLHEFKTNHATQFFDQQLHSQLESCDGLQAINLLSEVDNGWGGFSSSLLVEMRDELPKTDVISWGFNNDDVLTLNQPIHSTRTKFQMICNKIRSSLALVRDSTLHFPIYSSPHESLWRSAGSTMLLFDAVNSVGSYQGEAKNTSLGYLIGALTHDEPHRNILSGLTAEEHDFSFYSRVPKYRTSGSQIYSKLSIARGSTPTSENKATINTSEWLPSDTIPAEYRTNSCYSVDLSVTEKPRDIFKNWFDLVSRHFKYDSDREELKEELGSLAALYEEGWYDDDDSGDDL</sequence>
<dbReference type="GO" id="GO:0005739">
    <property type="term" value="C:mitochondrion"/>
    <property type="evidence" value="ECO:0007669"/>
    <property type="project" value="UniProtKB-SubCell"/>
</dbReference>
<protein>
    <recommendedName>
        <fullName evidence="4">Protein DML1</fullName>
    </recommendedName>
    <alternativeName>
        <fullName evidence="5">Protein dml1</fullName>
    </alternativeName>
</protein>
<evidence type="ECO:0000256" key="2">
    <source>
        <dbReference type="ARBA" id="ARBA00004173"/>
    </source>
</evidence>
<dbReference type="Gene3D" id="3.40.50.1440">
    <property type="entry name" value="Tubulin/FtsZ, GTPase domain"/>
    <property type="match status" value="1"/>
</dbReference>
<dbReference type="PANTHER" id="PTHR13391">
    <property type="entry name" value="MITOCHONDRIAL DISTRIBUTION REGULATOR MISATO"/>
    <property type="match status" value="1"/>
</dbReference>
<evidence type="ECO:0000256" key="3">
    <source>
        <dbReference type="ARBA" id="ARBA00008507"/>
    </source>
</evidence>
<evidence type="ECO:0000313" key="9">
    <source>
        <dbReference type="EMBL" id="SCU82500.1"/>
    </source>
</evidence>
<organism evidence="9 10">
    <name type="scientific">Lachancea dasiensis</name>
    <dbReference type="NCBI Taxonomy" id="1072105"/>
    <lineage>
        <taxon>Eukaryota</taxon>
        <taxon>Fungi</taxon>
        <taxon>Dikarya</taxon>
        <taxon>Ascomycota</taxon>
        <taxon>Saccharomycotina</taxon>
        <taxon>Saccharomycetes</taxon>
        <taxon>Saccharomycetales</taxon>
        <taxon>Saccharomycetaceae</taxon>
        <taxon>Lachancea</taxon>
    </lineage>
</organism>
<comment type="function">
    <text evidence="1">Involved in the partitioning of the mitochondrial organelle and mitochondrial DNA (mtDNA) inheritance.</text>
</comment>
<evidence type="ECO:0000256" key="6">
    <source>
        <dbReference type="ARBA" id="ARBA00023128"/>
    </source>
</evidence>
<dbReference type="Proteomes" id="UP000190274">
    <property type="component" value="Chromosome C"/>
</dbReference>
<evidence type="ECO:0000256" key="5">
    <source>
        <dbReference type="ARBA" id="ARBA00022030"/>
    </source>
</evidence>
<dbReference type="InterPro" id="IPR036525">
    <property type="entry name" value="Tubulin/FtsZ_GTPase_sf"/>
</dbReference>
<dbReference type="InterPro" id="IPR029209">
    <property type="entry name" value="DML1/Misato_tubulin"/>
</dbReference>
<dbReference type="Pfam" id="PF10644">
    <property type="entry name" value="Misat_Tub_SegII"/>
    <property type="match status" value="1"/>
</dbReference>
<dbReference type="OrthoDB" id="271881at2759"/>
<evidence type="ECO:0000259" key="7">
    <source>
        <dbReference type="Pfam" id="PF10644"/>
    </source>
</evidence>
<evidence type="ECO:0000256" key="4">
    <source>
        <dbReference type="ARBA" id="ARBA00014097"/>
    </source>
</evidence>